<evidence type="ECO:0000256" key="1">
    <source>
        <dbReference type="SAM" id="Phobius"/>
    </source>
</evidence>
<dbReference type="EMBL" id="CP026113">
    <property type="protein sequence ID" value="AUT65270.1"/>
    <property type="molecule type" value="Genomic_DNA"/>
</dbReference>
<gene>
    <name evidence="2" type="ORF">C2L65_37575</name>
</gene>
<organism evidence="2 3">
    <name type="scientific">Paraburkholderia terrae</name>
    <dbReference type="NCBI Taxonomy" id="311230"/>
    <lineage>
        <taxon>Bacteria</taxon>
        <taxon>Pseudomonadati</taxon>
        <taxon>Pseudomonadota</taxon>
        <taxon>Betaproteobacteria</taxon>
        <taxon>Burkholderiales</taxon>
        <taxon>Burkholderiaceae</taxon>
        <taxon>Paraburkholderia</taxon>
    </lineage>
</organism>
<feature type="transmembrane region" description="Helical" evidence="1">
    <location>
        <begin position="70"/>
        <end position="91"/>
    </location>
</feature>
<dbReference type="AlphaFoldDB" id="A0A2I8F0L0"/>
<sequence>MMRIHISYDSIPELVSVPRTRRRAVVQTAASVLAGSAEGRSQLRLQVGWLVFITVPCPLLFSLNDTLLPGWLPAIASVMVVILSYVVVFQFQVRRLRPHIRAVLSAEAEG</sequence>
<dbReference type="Proteomes" id="UP000243502">
    <property type="component" value="Chromosome 3"/>
</dbReference>
<dbReference type="KEGG" id="pter:C2L65_37575"/>
<protein>
    <submittedName>
        <fullName evidence="2">Uncharacterized protein</fullName>
    </submittedName>
</protein>
<name>A0A2I8F0L0_9BURK</name>
<feature type="transmembrane region" description="Helical" evidence="1">
    <location>
        <begin position="47"/>
        <end position="64"/>
    </location>
</feature>
<accession>A0A2I8F0L0</accession>
<reference evidence="2 3" key="1">
    <citation type="submission" date="2018-01" db="EMBL/GenBank/DDBJ databases">
        <title>Species boundaries and ecological features among Paraburkholderia terrae DSMZ17804T, P. hospita DSMZ17164T and P. caribensis DSMZ13236T.</title>
        <authorList>
            <person name="Pratama A.A."/>
        </authorList>
    </citation>
    <scope>NUCLEOTIDE SEQUENCE [LARGE SCALE GENOMIC DNA]</scope>
    <source>
        <strain evidence="2 3">DSM 17804</strain>
    </source>
</reference>
<keyword evidence="1" id="KW-0472">Membrane</keyword>
<evidence type="ECO:0000313" key="2">
    <source>
        <dbReference type="EMBL" id="AUT65270.1"/>
    </source>
</evidence>
<keyword evidence="1" id="KW-1133">Transmembrane helix</keyword>
<evidence type="ECO:0000313" key="3">
    <source>
        <dbReference type="Proteomes" id="UP000243502"/>
    </source>
</evidence>
<keyword evidence="1" id="KW-0812">Transmembrane</keyword>
<proteinExistence type="predicted"/>